<organism evidence="1 2">
    <name type="scientific">Mycena maculata</name>
    <dbReference type="NCBI Taxonomy" id="230809"/>
    <lineage>
        <taxon>Eukaryota</taxon>
        <taxon>Fungi</taxon>
        <taxon>Dikarya</taxon>
        <taxon>Basidiomycota</taxon>
        <taxon>Agaricomycotina</taxon>
        <taxon>Agaricomycetes</taxon>
        <taxon>Agaricomycetidae</taxon>
        <taxon>Agaricales</taxon>
        <taxon>Marasmiineae</taxon>
        <taxon>Mycenaceae</taxon>
        <taxon>Mycena</taxon>
    </lineage>
</organism>
<evidence type="ECO:0000313" key="1">
    <source>
        <dbReference type="EMBL" id="KAJ7718690.1"/>
    </source>
</evidence>
<comment type="caution">
    <text evidence="1">The sequence shown here is derived from an EMBL/GenBank/DDBJ whole genome shotgun (WGS) entry which is preliminary data.</text>
</comment>
<keyword evidence="2" id="KW-1185">Reference proteome</keyword>
<protein>
    <submittedName>
        <fullName evidence="1">Uncharacterized protein</fullName>
    </submittedName>
</protein>
<name>A0AAD7HF01_9AGAR</name>
<reference evidence="1" key="1">
    <citation type="submission" date="2023-03" db="EMBL/GenBank/DDBJ databases">
        <title>Massive genome expansion in bonnet fungi (Mycena s.s.) driven by repeated elements and novel gene families across ecological guilds.</title>
        <authorList>
            <consortium name="Lawrence Berkeley National Laboratory"/>
            <person name="Harder C.B."/>
            <person name="Miyauchi S."/>
            <person name="Viragh M."/>
            <person name="Kuo A."/>
            <person name="Thoen E."/>
            <person name="Andreopoulos B."/>
            <person name="Lu D."/>
            <person name="Skrede I."/>
            <person name="Drula E."/>
            <person name="Henrissat B."/>
            <person name="Morin E."/>
            <person name="Kohler A."/>
            <person name="Barry K."/>
            <person name="LaButti K."/>
            <person name="Morin E."/>
            <person name="Salamov A."/>
            <person name="Lipzen A."/>
            <person name="Mereny Z."/>
            <person name="Hegedus B."/>
            <person name="Baldrian P."/>
            <person name="Stursova M."/>
            <person name="Weitz H."/>
            <person name="Taylor A."/>
            <person name="Grigoriev I.V."/>
            <person name="Nagy L.G."/>
            <person name="Martin F."/>
            <person name="Kauserud H."/>
        </authorList>
    </citation>
    <scope>NUCLEOTIDE SEQUENCE</scope>
    <source>
        <strain evidence="1">CBHHK188m</strain>
    </source>
</reference>
<proteinExistence type="predicted"/>
<dbReference type="Proteomes" id="UP001215280">
    <property type="component" value="Unassembled WGS sequence"/>
</dbReference>
<accession>A0AAD7HF01</accession>
<dbReference type="AlphaFoldDB" id="A0AAD7HF01"/>
<sequence>MSNPPGYESMRFGDEDNDGLPALHPTILKTVQNIYRELAKDEHPPLALDNWHHSALLSYELDPTRFCLVTDGGAAHRGYLEDCFGGKPERVAVNIDAEFQPVRDWVRADINARGLNRPTAVAARAAAKTRKAQATAKDWEDRLKIFYQRAGIDGPVPPAPNRQKRCPKSTWDLQSCAGCRIVCCVKPECVSGVDGATGCMKHPHTVYCLACRAKAPGKNIPELMECPDYCKRTYCRADFSWCIGRLSSEDQDNTDVPSDSTTRAHGPKPVMCPKHCSFARTCCNPRCWSAENGPIDGMAPRAVCLDCGKGGQYCAGKHLWLCEECVAIAPPADTSLKKAKPFASAADRILMIDDDEEIDESWSSICEKCALWMCESCEETEGQGSDVEDFETY</sequence>
<dbReference type="EMBL" id="JARJLG010000302">
    <property type="protein sequence ID" value="KAJ7718690.1"/>
    <property type="molecule type" value="Genomic_DNA"/>
</dbReference>
<evidence type="ECO:0000313" key="2">
    <source>
        <dbReference type="Proteomes" id="UP001215280"/>
    </source>
</evidence>
<gene>
    <name evidence="1" type="ORF">DFH07DRAFT_973197</name>
</gene>